<reference evidence="1 2" key="1">
    <citation type="submission" date="2017-03" db="EMBL/GenBank/DDBJ databases">
        <title>Draft genome sequence of Streptomyces scabrisporus NF3, endophyte isolated from Amphipterygium adstringens.</title>
        <authorList>
            <person name="Vazquez M."/>
            <person name="Ceapa C.D."/>
            <person name="Rodriguez Luna D."/>
            <person name="Sanchez Esquivel S."/>
        </authorList>
    </citation>
    <scope>NUCLEOTIDE SEQUENCE [LARGE SCALE GENOMIC DNA]</scope>
    <source>
        <strain evidence="1 2">NF3</strain>
    </source>
</reference>
<gene>
    <name evidence="1" type="ORF">B4N89_20715</name>
</gene>
<comment type="caution">
    <text evidence="1">The sequence shown here is derived from an EMBL/GenBank/DDBJ whole genome shotgun (WGS) entry which is preliminary data.</text>
</comment>
<dbReference type="OrthoDB" id="4566460at2"/>
<accession>A0A1T3P1S7</accession>
<name>A0A1T3P1S7_9ACTN</name>
<organism evidence="1 2">
    <name type="scientific">Embleya scabrispora</name>
    <dbReference type="NCBI Taxonomy" id="159449"/>
    <lineage>
        <taxon>Bacteria</taxon>
        <taxon>Bacillati</taxon>
        <taxon>Actinomycetota</taxon>
        <taxon>Actinomycetes</taxon>
        <taxon>Kitasatosporales</taxon>
        <taxon>Streptomycetaceae</taxon>
        <taxon>Embleya</taxon>
    </lineage>
</organism>
<evidence type="ECO:0000313" key="2">
    <source>
        <dbReference type="Proteomes" id="UP000190037"/>
    </source>
</evidence>
<dbReference type="Proteomes" id="UP000190037">
    <property type="component" value="Unassembled WGS sequence"/>
</dbReference>
<dbReference type="STRING" id="159449.B4N89_20715"/>
<keyword evidence="2" id="KW-1185">Reference proteome</keyword>
<dbReference type="RefSeq" id="WP_143658043.1">
    <property type="nucleotide sequence ID" value="NZ_MWQN01000001.1"/>
</dbReference>
<evidence type="ECO:0000313" key="1">
    <source>
        <dbReference type="EMBL" id="OPC83038.1"/>
    </source>
</evidence>
<dbReference type="EMBL" id="MWQN01000001">
    <property type="protein sequence ID" value="OPC83038.1"/>
    <property type="molecule type" value="Genomic_DNA"/>
</dbReference>
<protein>
    <submittedName>
        <fullName evidence="1">Uncharacterized protein</fullName>
    </submittedName>
</protein>
<dbReference type="AlphaFoldDB" id="A0A1T3P1S7"/>
<proteinExistence type="predicted"/>
<sequence length="110" mass="12674">MTEPRIHVRPTRYQVCALPEGDINEPSYTIDVEYRGRDLWAVTRHSRCLGRDGTWDYEMRPSEREDDWLREHRFDLDTALELARAAAPHVTVNGHTVAEALAQAEEADPT</sequence>